<evidence type="ECO:0000313" key="1">
    <source>
        <dbReference type="EMBL" id="KAJ8017218.1"/>
    </source>
</evidence>
<organism evidence="1 2">
    <name type="scientific">Dallia pectoralis</name>
    <name type="common">Alaska blackfish</name>
    <dbReference type="NCBI Taxonomy" id="75939"/>
    <lineage>
        <taxon>Eukaryota</taxon>
        <taxon>Metazoa</taxon>
        <taxon>Chordata</taxon>
        <taxon>Craniata</taxon>
        <taxon>Vertebrata</taxon>
        <taxon>Euteleostomi</taxon>
        <taxon>Actinopterygii</taxon>
        <taxon>Neopterygii</taxon>
        <taxon>Teleostei</taxon>
        <taxon>Protacanthopterygii</taxon>
        <taxon>Esociformes</taxon>
        <taxon>Umbridae</taxon>
        <taxon>Dallia</taxon>
    </lineage>
</organism>
<evidence type="ECO:0000313" key="2">
    <source>
        <dbReference type="Proteomes" id="UP001157502"/>
    </source>
</evidence>
<dbReference type="Proteomes" id="UP001157502">
    <property type="component" value="Chromosome 1"/>
</dbReference>
<protein>
    <submittedName>
        <fullName evidence="1">Uncharacterized protein</fullName>
    </submittedName>
</protein>
<comment type="caution">
    <text evidence="1">The sequence shown here is derived from an EMBL/GenBank/DDBJ whole genome shotgun (WGS) entry which is preliminary data.</text>
</comment>
<keyword evidence="2" id="KW-1185">Reference proteome</keyword>
<reference evidence="1" key="1">
    <citation type="submission" date="2021-05" db="EMBL/GenBank/DDBJ databases">
        <authorList>
            <person name="Pan Q."/>
            <person name="Jouanno E."/>
            <person name="Zahm M."/>
            <person name="Klopp C."/>
            <person name="Cabau C."/>
            <person name="Louis A."/>
            <person name="Berthelot C."/>
            <person name="Parey E."/>
            <person name="Roest Crollius H."/>
            <person name="Montfort J."/>
            <person name="Robinson-Rechavi M."/>
            <person name="Bouchez O."/>
            <person name="Lampietro C."/>
            <person name="Lopez Roques C."/>
            <person name="Donnadieu C."/>
            <person name="Postlethwait J."/>
            <person name="Bobe J."/>
            <person name="Dillon D."/>
            <person name="Chandos A."/>
            <person name="von Hippel F."/>
            <person name="Guiguen Y."/>
        </authorList>
    </citation>
    <scope>NUCLEOTIDE SEQUENCE</scope>
    <source>
        <strain evidence="1">YG-Jan2019</strain>
    </source>
</reference>
<accession>A0ACC2HMG2</accession>
<sequence length="379" mass="41935">MASLRVVSLLASRLGRLPTCPVITEMSYTWSLLVSAKRNSSRHANRTWTGQNHSQVGRTSTHGKDVSRGTFEDEDPDMEDDKIQALLSEERRRQRKLKYHIIKRQMTEPGAPERRLTWETMEQIRYLKQELPEEWTVDRLAEGFSVHRDVVLRVLRSKFTPTPERRAKQDASVWARLRQQALNGDRATGGNGRQLLPGGGGTAGKDMQLALPGGGGTAGKDMQLALPGGGGTAGKDMQLALPGGGGEKAGAQGRLQVNGPGPRSNAPAMLPTGSDIGALISLSGQSLTPREDPSQHYMSPAWHSRHVSIQRRPQEEEKSAAEHCMLEIPEEDWTEEELWDGKVFSEDELEELMVSMKASSVVQKGAEFFDDDGNFLYRI</sequence>
<name>A0ACC2HMG2_DALPE</name>
<proteinExistence type="predicted"/>
<dbReference type="EMBL" id="CM055728">
    <property type="protein sequence ID" value="KAJ8017218.1"/>
    <property type="molecule type" value="Genomic_DNA"/>
</dbReference>
<gene>
    <name evidence="1" type="ORF">DPEC_G00015520</name>
</gene>